<comment type="subcellular location">
    <subcellularLocation>
        <location evidence="9">Cell membrane</location>
        <topology evidence="9">Multi-pass membrane protein</topology>
    </subcellularLocation>
    <subcellularLocation>
        <location evidence="1">Membrane</location>
        <topology evidence="1">Multi-pass membrane protein</topology>
    </subcellularLocation>
</comment>
<proteinExistence type="inferred from homology"/>
<feature type="domain" description="Ammonium transporter AmtB-like" evidence="10">
    <location>
        <begin position="8"/>
        <end position="406"/>
    </location>
</feature>
<dbReference type="SUPFAM" id="SSF111352">
    <property type="entry name" value="Ammonium transporter"/>
    <property type="match status" value="1"/>
</dbReference>
<evidence type="ECO:0000313" key="12">
    <source>
        <dbReference type="Proteomes" id="UP000297951"/>
    </source>
</evidence>
<dbReference type="EMBL" id="SPQC01000002">
    <property type="protein sequence ID" value="TFU24123.1"/>
    <property type="molecule type" value="Genomic_DNA"/>
</dbReference>
<evidence type="ECO:0000256" key="8">
    <source>
        <dbReference type="ARBA" id="ARBA00050025"/>
    </source>
</evidence>
<dbReference type="Proteomes" id="UP000297951">
    <property type="component" value="Unassembled WGS sequence"/>
</dbReference>
<feature type="transmembrane region" description="Helical" evidence="9">
    <location>
        <begin position="165"/>
        <end position="188"/>
    </location>
</feature>
<feature type="transmembrane region" description="Helical" evidence="9">
    <location>
        <begin position="232"/>
        <end position="252"/>
    </location>
</feature>
<keyword evidence="7 9" id="KW-0924">Ammonia transport</keyword>
<dbReference type="InterPro" id="IPR018047">
    <property type="entry name" value="Ammonium_transpt_CS"/>
</dbReference>
<sequence>MELTASDVWTVVAAALVLFMTPGLALFYSGMTRAKSALNMMMMMSVISMGLVGVCWVLWGYSMSGGGALIYDIVGSPFNDFGLSATLADGGTNLLSVAFSSTFAIIAVAIISGSIADRARFGAWCIFVPLWLTLVYCPLAFMVWGGGLFGEEGFIGSMFGEAIDFAGGLVIHINAGVAGLILALVLGARKGFGEDPNQRPHSLPLVMLGAAILWFGWFGFNVGAAADGAQAGLIWVNTLAAPAAAMLGWALLERIRDGHVTSLGAASGLVSGLVAITPACANVDPVGALALGFISGIASGWAVGLKYRLGYDDSLDVVGVHLVSGLIGTLALGFIATPATGTAGLFYGGGLGLLVTQTVATLISMAYCAVVTLLIVIPIHRTMGFRVSEKQEIQGIDLAQHAETAYAMSSGTFGAFAKN</sequence>
<accession>A0A4Y9F784</accession>
<feature type="transmembrane region" description="Helical" evidence="9">
    <location>
        <begin position="94"/>
        <end position="116"/>
    </location>
</feature>
<feature type="transmembrane region" description="Helical" evidence="9">
    <location>
        <begin position="123"/>
        <end position="145"/>
    </location>
</feature>
<evidence type="ECO:0000256" key="4">
    <source>
        <dbReference type="ARBA" id="ARBA00022692"/>
    </source>
</evidence>
<evidence type="ECO:0000256" key="2">
    <source>
        <dbReference type="ARBA" id="ARBA00005887"/>
    </source>
</evidence>
<evidence type="ECO:0000313" key="11">
    <source>
        <dbReference type="EMBL" id="TFU24123.1"/>
    </source>
</evidence>
<evidence type="ECO:0000256" key="3">
    <source>
        <dbReference type="ARBA" id="ARBA00022448"/>
    </source>
</evidence>
<feature type="transmembrane region" description="Helical" evidence="9">
    <location>
        <begin position="6"/>
        <end position="28"/>
    </location>
</feature>
<dbReference type="Gene3D" id="1.10.3430.10">
    <property type="entry name" value="Ammonium transporter AmtB like domains"/>
    <property type="match status" value="1"/>
</dbReference>
<evidence type="ECO:0000256" key="1">
    <source>
        <dbReference type="ARBA" id="ARBA00004141"/>
    </source>
</evidence>
<feature type="transmembrane region" description="Helical" evidence="9">
    <location>
        <begin position="200"/>
        <end position="220"/>
    </location>
</feature>
<dbReference type="InterPro" id="IPR001905">
    <property type="entry name" value="Ammonium_transpt"/>
</dbReference>
<dbReference type="OrthoDB" id="9814202at2"/>
<feature type="transmembrane region" description="Helical" evidence="9">
    <location>
        <begin position="285"/>
        <end position="305"/>
    </location>
</feature>
<evidence type="ECO:0000256" key="5">
    <source>
        <dbReference type="ARBA" id="ARBA00022989"/>
    </source>
</evidence>
<comment type="similarity">
    <text evidence="2 9">Belongs to the ammonia transporter channel (TC 1.A.11.2) family.</text>
</comment>
<dbReference type="InterPro" id="IPR029020">
    <property type="entry name" value="Ammonium/urea_transptr"/>
</dbReference>
<evidence type="ECO:0000256" key="7">
    <source>
        <dbReference type="ARBA" id="ARBA00023177"/>
    </source>
</evidence>
<keyword evidence="4 9" id="KW-0812">Transmembrane</keyword>
<dbReference type="RefSeq" id="WP_135011078.1">
    <property type="nucleotide sequence ID" value="NZ_JADGLK010000002.1"/>
</dbReference>
<keyword evidence="5 9" id="KW-1133">Transmembrane helix</keyword>
<dbReference type="PROSITE" id="PS01219">
    <property type="entry name" value="AMMONIUM_TRANSP"/>
    <property type="match status" value="1"/>
</dbReference>
<gene>
    <name evidence="11" type="ORF">E4U03_00675</name>
</gene>
<evidence type="ECO:0000256" key="9">
    <source>
        <dbReference type="RuleBase" id="RU362002"/>
    </source>
</evidence>
<dbReference type="Pfam" id="PF00909">
    <property type="entry name" value="Ammonium_transp"/>
    <property type="match status" value="1"/>
</dbReference>
<organism evidence="11 12">
    <name type="scientific">Rothia nasimurium</name>
    <dbReference type="NCBI Taxonomy" id="85336"/>
    <lineage>
        <taxon>Bacteria</taxon>
        <taxon>Bacillati</taxon>
        <taxon>Actinomycetota</taxon>
        <taxon>Actinomycetes</taxon>
        <taxon>Micrococcales</taxon>
        <taxon>Micrococcaceae</taxon>
        <taxon>Rothia</taxon>
    </lineage>
</organism>
<keyword evidence="6 9" id="KW-0472">Membrane</keyword>
<name>A0A4Y9F784_9MICC</name>
<dbReference type="PANTHER" id="PTHR43029:SF10">
    <property type="entry name" value="AMMONIUM TRANSPORTER MEP2"/>
    <property type="match status" value="1"/>
</dbReference>
<dbReference type="STRING" id="85336.A7979_01515"/>
<dbReference type="GO" id="GO:0005886">
    <property type="term" value="C:plasma membrane"/>
    <property type="evidence" value="ECO:0007669"/>
    <property type="project" value="UniProtKB-SubCell"/>
</dbReference>
<dbReference type="GO" id="GO:0008519">
    <property type="term" value="F:ammonium channel activity"/>
    <property type="evidence" value="ECO:0007669"/>
    <property type="project" value="InterPro"/>
</dbReference>
<feature type="transmembrane region" description="Helical" evidence="9">
    <location>
        <begin position="317"/>
        <end position="339"/>
    </location>
</feature>
<protein>
    <recommendedName>
        <fullName evidence="8 9">Ammonium transporter</fullName>
    </recommendedName>
</protein>
<dbReference type="AlphaFoldDB" id="A0A4Y9F784"/>
<dbReference type="InterPro" id="IPR024041">
    <property type="entry name" value="NH4_transpt_AmtB-like_dom"/>
</dbReference>
<dbReference type="PANTHER" id="PTHR43029">
    <property type="entry name" value="AMMONIUM TRANSPORTER MEP2"/>
    <property type="match status" value="1"/>
</dbReference>
<evidence type="ECO:0000259" key="10">
    <source>
        <dbReference type="Pfam" id="PF00909"/>
    </source>
</evidence>
<keyword evidence="3 9" id="KW-0813">Transport</keyword>
<dbReference type="NCBIfam" id="TIGR00836">
    <property type="entry name" value="amt"/>
    <property type="match status" value="1"/>
</dbReference>
<reference evidence="11 12" key="1">
    <citation type="submission" date="2019-03" db="EMBL/GenBank/DDBJ databases">
        <title>Diversity of the mouse oral microbiome.</title>
        <authorList>
            <person name="Joseph S."/>
            <person name="Aduse-Opoku J."/>
            <person name="Curtis M."/>
            <person name="Wade W."/>
            <person name="Hashim A."/>
        </authorList>
    </citation>
    <scope>NUCLEOTIDE SEQUENCE [LARGE SCALE GENOMIC DNA]</scope>
    <source>
        <strain evidence="12">irhom_31</strain>
    </source>
</reference>
<feature type="transmembrane region" description="Helical" evidence="9">
    <location>
        <begin position="259"/>
        <end position="279"/>
    </location>
</feature>
<comment type="caution">
    <text evidence="11">The sequence shown here is derived from an EMBL/GenBank/DDBJ whole genome shotgun (WGS) entry which is preliminary data.</text>
</comment>
<evidence type="ECO:0000256" key="6">
    <source>
        <dbReference type="ARBA" id="ARBA00023136"/>
    </source>
</evidence>
<feature type="transmembrane region" description="Helical" evidence="9">
    <location>
        <begin position="359"/>
        <end position="380"/>
    </location>
</feature>